<dbReference type="SUPFAM" id="SSF160631">
    <property type="entry name" value="SMI1/KNR4-like"/>
    <property type="match status" value="1"/>
</dbReference>
<name>A0ABU5H1Z9_9BACT</name>
<sequence>MTRNREIVWRPYVWGEPRAAKPHEIEALEREWGVTLPKEYKELVSEYQGMTPQPNVFSVGATSESAINELLTVTRDEGREGYLALGVYQALKPHVPKGIYPFASTPGGESVCFDYREGSLPPRIVLVSVECDLYPLAESFSDFLAGLHD</sequence>
<dbReference type="EMBL" id="JAXIVS010000003">
    <property type="protein sequence ID" value="MDY7226934.1"/>
    <property type="molecule type" value="Genomic_DNA"/>
</dbReference>
<proteinExistence type="predicted"/>
<comment type="caution">
    <text evidence="2">The sequence shown here is derived from an EMBL/GenBank/DDBJ whole genome shotgun (WGS) entry which is preliminary data.</text>
</comment>
<dbReference type="Gene3D" id="3.40.1580.10">
    <property type="entry name" value="SMI1/KNR4-like"/>
    <property type="match status" value="1"/>
</dbReference>
<organism evidence="2 3">
    <name type="scientific">Hyalangium rubrum</name>
    <dbReference type="NCBI Taxonomy" id="3103134"/>
    <lineage>
        <taxon>Bacteria</taxon>
        <taxon>Pseudomonadati</taxon>
        <taxon>Myxococcota</taxon>
        <taxon>Myxococcia</taxon>
        <taxon>Myxococcales</taxon>
        <taxon>Cystobacterineae</taxon>
        <taxon>Archangiaceae</taxon>
        <taxon>Hyalangium</taxon>
    </lineage>
</organism>
<feature type="domain" description="Knr4/Smi1-like" evidence="1">
    <location>
        <begin position="19"/>
        <end position="146"/>
    </location>
</feature>
<keyword evidence="3" id="KW-1185">Reference proteome</keyword>
<dbReference type="Proteomes" id="UP001291309">
    <property type="component" value="Unassembled WGS sequence"/>
</dbReference>
<accession>A0ABU5H1Z9</accession>
<gene>
    <name evidence="2" type="ORF">SYV04_11060</name>
</gene>
<reference evidence="2 3" key="1">
    <citation type="submission" date="2023-12" db="EMBL/GenBank/DDBJ databases">
        <title>the genome sequence of Hyalangium sp. s54d21.</title>
        <authorList>
            <person name="Zhang X."/>
        </authorList>
    </citation>
    <scope>NUCLEOTIDE SEQUENCE [LARGE SCALE GENOMIC DNA]</scope>
    <source>
        <strain evidence="3">s54d21</strain>
    </source>
</reference>
<evidence type="ECO:0000259" key="1">
    <source>
        <dbReference type="SMART" id="SM00860"/>
    </source>
</evidence>
<dbReference type="SMART" id="SM00860">
    <property type="entry name" value="SMI1_KNR4"/>
    <property type="match status" value="1"/>
</dbReference>
<dbReference type="Pfam" id="PF09346">
    <property type="entry name" value="SMI1_KNR4"/>
    <property type="match status" value="1"/>
</dbReference>
<dbReference type="RefSeq" id="WP_321545655.1">
    <property type="nucleotide sequence ID" value="NZ_JAXIVS010000003.1"/>
</dbReference>
<dbReference type="InterPro" id="IPR037883">
    <property type="entry name" value="Knr4/Smi1-like_sf"/>
</dbReference>
<evidence type="ECO:0000313" key="2">
    <source>
        <dbReference type="EMBL" id="MDY7226934.1"/>
    </source>
</evidence>
<dbReference type="InterPro" id="IPR018958">
    <property type="entry name" value="Knr4/Smi1-like_dom"/>
</dbReference>
<protein>
    <submittedName>
        <fullName evidence="2">SMI1/KNR4 family protein</fullName>
    </submittedName>
</protein>
<evidence type="ECO:0000313" key="3">
    <source>
        <dbReference type="Proteomes" id="UP001291309"/>
    </source>
</evidence>